<dbReference type="Proteomes" id="UP000009286">
    <property type="component" value="Chromosome"/>
</dbReference>
<gene>
    <name evidence="3" type="ordered locus">MICA_1579</name>
</gene>
<evidence type="ECO:0000313" key="4">
    <source>
        <dbReference type="Proteomes" id="UP000009286"/>
    </source>
</evidence>
<accession>G2KPS6</accession>
<dbReference type="eggNOG" id="COG4625">
    <property type="taxonomic scope" value="Bacteria"/>
</dbReference>
<dbReference type="InterPro" id="IPR005546">
    <property type="entry name" value="Autotransporte_beta"/>
</dbReference>
<keyword evidence="4" id="KW-1185">Reference proteome</keyword>
<feature type="domain" description="Autotransporter" evidence="2">
    <location>
        <begin position="356"/>
        <end position="635"/>
    </location>
</feature>
<dbReference type="InterPro" id="IPR006315">
    <property type="entry name" value="OM_autotransptr_brl_dom"/>
</dbReference>
<dbReference type="EMBL" id="CP002382">
    <property type="protein sequence ID" value="AEP09895.1"/>
    <property type="molecule type" value="Genomic_DNA"/>
</dbReference>
<dbReference type="Gene3D" id="2.40.128.130">
    <property type="entry name" value="Autotransporter beta-domain"/>
    <property type="match status" value="1"/>
</dbReference>
<feature type="chain" id="PRO_5003432153" evidence="1">
    <location>
        <begin position="34"/>
        <end position="635"/>
    </location>
</feature>
<evidence type="ECO:0000259" key="2">
    <source>
        <dbReference type="PROSITE" id="PS51208"/>
    </source>
</evidence>
<dbReference type="AlphaFoldDB" id="G2KPS6"/>
<dbReference type="SUPFAM" id="SSF103515">
    <property type="entry name" value="Autotransporter"/>
    <property type="match status" value="1"/>
</dbReference>
<sequence>MISVKRISRSVSRAILLSGACAGVMMGAASAMAQPIPFFDTIPDGRDEFDDLVNSASGTLTLDPLSGLVGGNTWDRGAYTITATNGLNRSIDNTYLGTNAIAGVPGGQSIQMSANGQVTSGLTFTFDNPINGFGIDLGDWGTCCYPSELYISFDGGTPILVGTATQRADNKGSAAGQGDRTFVGAIDDSATFSVITFYGTGSGDVLYGGGVIRYAIVPIGFFSGGYVQTSTGTPAEGLASYFDGFDNNGGDRATIGTYLNTLTSPEEIAQVMKKVFPVNTSVTGQTMMSASGQTTNVLVEKVGTVLGNVGSVSSLNFRDGQADMSGWIFADSNAKAMTEVGQAPSLSLSASAYDRYEPGQKAVWTEAVVAGANGDATTSTMGYDTFSRGFVTGAEFALDQTHMIGVLGSMFRTDVDVDNHAGDTEGYNYNIGVYGQKLFGATKLSGMAMVGYGDYESKRHVDVGGVTQSPRSDYDGWSGSMTAALSRLYAHDDYEFEPFASVSYTAVRTDGYTEKGGGAMNMTVSADTFSTASAKIGMAVQREMKFEDGRAFAVKLRPYVGQQWELEEASNTTRFVGAGSATTINGRDLTTFDVGLGAEMRYDLDNSRSLKAGADLSRDRYEDRYVGFVGFGVKF</sequence>
<proteinExistence type="predicted"/>
<organism evidence="3 4">
    <name type="scientific">Micavibrio aeruginosavorus (strain ARL-13)</name>
    <dbReference type="NCBI Taxonomy" id="856793"/>
    <lineage>
        <taxon>Bacteria</taxon>
        <taxon>Pseudomonadati</taxon>
        <taxon>Bdellovibrionota</taxon>
        <taxon>Bdellovibrionia</taxon>
        <taxon>Bdellovibrionales</taxon>
        <taxon>Pseudobdellovibrionaceae</taxon>
        <taxon>Micavibrio</taxon>
    </lineage>
</organism>
<reference evidence="3 4" key="1">
    <citation type="journal article" date="2011" name="BMC Genomics">
        <title>Genomic insights into an obligate epibiotic bacterial predator: Micavibrio aeruginosavorus ARL-13.</title>
        <authorList>
            <person name="Wang Z."/>
            <person name="Kadouri D."/>
            <person name="Wu M."/>
        </authorList>
    </citation>
    <scope>NUCLEOTIDE SEQUENCE [LARGE SCALE GENOMIC DNA]</scope>
    <source>
        <strain evidence="3 4">ARL-13</strain>
    </source>
</reference>
<dbReference type="STRING" id="856793.MICA_1579"/>
<keyword evidence="1" id="KW-0732">Signal</keyword>
<dbReference type="Pfam" id="PF03797">
    <property type="entry name" value="Autotransporter"/>
    <property type="match status" value="1"/>
</dbReference>
<feature type="signal peptide" evidence="1">
    <location>
        <begin position="1"/>
        <end position="33"/>
    </location>
</feature>
<dbReference type="HOGENOM" id="CLU_428843_0_0_5"/>
<evidence type="ECO:0000256" key="1">
    <source>
        <dbReference type="SAM" id="SignalP"/>
    </source>
</evidence>
<dbReference type="KEGG" id="mai:MICA_1579"/>
<dbReference type="InterPro" id="IPR036709">
    <property type="entry name" value="Autotransporte_beta_dom_sf"/>
</dbReference>
<dbReference type="PROSITE" id="PS51208">
    <property type="entry name" value="AUTOTRANSPORTER"/>
    <property type="match status" value="1"/>
</dbReference>
<protein>
    <submittedName>
        <fullName evidence="3">Outer membrane autotransporter barrel domain protein</fullName>
    </submittedName>
</protein>
<name>G2KPS6_MICAA</name>
<dbReference type="SMART" id="SM00869">
    <property type="entry name" value="Autotransporter"/>
    <property type="match status" value="1"/>
</dbReference>
<dbReference type="NCBIfam" id="TIGR01414">
    <property type="entry name" value="autotrans_barl"/>
    <property type="match status" value="1"/>
</dbReference>
<evidence type="ECO:0000313" key="3">
    <source>
        <dbReference type="EMBL" id="AEP09895.1"/>
    </source>
</evidence>
<dbReference type="GO" id="GO:0019867">
    <property type="term" value="C:outer membrane"/>
    <property type="evidence" value="ECO:0007669"/>
    <property type="project" value="InterPro"/>
</dbReference>